<accession>A0A931BNP3</accession>
<dbReference type="CDD" id="cd11614">
    <property type="entry name" value="SAF_CpaB_FlgA_like"/>
    <property type="match status" value="1"/>
</dbReference>
<dbReference type="InterPro" id="IPR013974">
    <property type="entry name" value="SAF"/>
</dbReference>
<keyword evidence="6" id="KW-0966">Cell projection</keyword>
<keyword evidence="6" id="KW-0282">Flagellum</keyword>
<feature type="domain" description="SAF" evidence="5">
    <location>
        <begin position="31"/>
        <end position="94"/>
    </location>
</feature>
<dbReference type="PANTHER" id="PTHR36307">
    <property type="entry name" value="FLAGELLA BASAL BODY P-RING FORMATION PROTEIN FLGA"/>
    <property type="match status" value="1"/>
</dbReference>
<sequence>MELIMTNSLRNIAFALVTLIWITKPAFAQEQMLPVPTVTIYPGDMIRETMLRERSFPPNYRARSAVADSSAALIGKTARRTLLPGEAIPFNAVDDARLVTRGVPTQVVFQEAGLTITTMGSPLQSGGLGEQIRVRNMDTGRIILGTVRADGKVRIGD</sequence>
<keyword evidence="2" id="KW-0732">Signal</keyword>
<evidence type="ECO:0000256" key="4">
    <source>
        <dbReference type="RuleBase" id="RU362063"/>
    </source>
</evidence>
<comment type="similarity">
    <text evidence="4">Belongs to the FlgA family.</text>
</comment>
<dbReference type="Pfam" id="PF13144">
    <property type="entry name" value="ChapFlgA"/>
    <property type="match status" value="1"/>
</dbReference>
<dbReference type="GO" id="GO:0042597">
    <property type="term" value="C:periplasmic space"/>
    <property type="evidence" value="ECO:0007669"/>
    <property type="project" value="UniProtKB-SubCell"/>
</dbReference>
<proteinExistence type="inferred from homology"/>
<dbReference type="SMART" id="SM00858">
    <property type="entry name" value="SAF"/>
    <property type="match status" value="1"/>
</dbReference>
<name>A0A931BNP3_9HYPH</name>
<evidence type="ECO:0000256" key="2">
    <source>
        <dbReference type="ARBA" id="ARBA00022729"/>
    </source>
</evidence>
<evidence type="ECO:0000256" key="1">
    <source>
        <dbReference type="ARBA" id="ARBA00004418"/>
    </source>
</evidence>
<dbReference type="InterPro" id="IPR017585">
    <property type="entry name" value="SAF_FlgA"/>
</dbReference>
<evidence type="ECO:0000313" key="7">
    <source>
        <dbReference type="Proteomes" id="UP000599312"/>
    </source>
</evidence>
<protein>
    <recommendedName>
        <fullName evidence="4">Flagella basal body P-ring formation protein FlgA</fullName>
    </recommendedName>
</protein>
<dbReference type="PANTHER" id="PTHR36307:SF1">
    <property type="entry name" value="FLAGELLA BASAL BODY P-RING FORMATION PROTEIN FLGA"/>
    <property type="match status" value="1"/>
</dbReference>
<dbReference type="InterPro" id="IPR039246">
    <property type="entry name" value="Flagellar_FlgA"/>
</dbReference>
<dbReference type="NCBIfam" id="TIGR03170">
    <property type="entry name" value="flgA_cterm"/>
    <property type="match status" value="1"/>
</dbReference>
<comment type="subcellular location">
    <subcellularLocation>
        <location evidence="1 4">Periplasm</location>
    </subcellularLocation>
</comment>
<keyword evidence="6" id="KW-0969">Cilium</keyword>
<keyword evidence="3 4" id="KW-0574">Periplasm</keyword>
<comment type="function">
    <text evidence="4">Involved in the assembly process of the P-ring formation. It may associate with FlgF on the rod constituting a structure essential for the P-ring assembly or may act as a modulator protein for the P-ring assembly.</text>
</comment>
<dbReference type="GO" id="GO:0044780">
    <property type="term" value="P:bacterial-type flagellum assembly"/>
    <property type="evidence" value="ECO:0007669"/>
    <property type="project" value="InterPro"/>
</dbReference>
<dbReference type="Gene3D" id="2.30.30.760">
    <property type="match status" value="1"/>
</dbReference>
<organism evidence="6 7">
    <name type="scientific">Microvirga alba</name>
    <dbReference type="NCBI Taxonomy" id="2791025"/>
    <lineage>
        <taxon>Bacteria</taxon>
        <taxon>Pseudomonadati</taxon>
        <taxon>Pseudomonadota</taxon>
        <taxon>Alphaproteobacteria</taxon>
        <taxon>Hyphomicrobiales</taxon>
        <taxon>Methylobacteriaceae</taxon>
        <taxon>Microvirga</taxon>
    </lineage>
</organism>
<dbReference type="AlphaFoldDB" id="A0A931BNP3"/>
<keyword evidence="7" id="KW-1185">Reference proteome</keyword>
<evidence type="ECO:0000313" key="6">
    <source>
        <dbReference type="EMBL" id="MBF9232620.1"/>
    </source>
</evidence>
<dbReference type="EMBL" id="JADQDO010000002">
    <property type="protein sequence ID" value="MBF9232620.1"/>
    <property type="molecule type" value="Genomic_DNA"/>
</dbReference>
<dbReference type="Proteomes" id="UP000599312">
    <property type="component" value="Unassembled WGS sequence"/>
</dbReference>
<gene>
    <name evidence="6" type="primary">flgA</name>
    <name evidence="6" type="ORF">I2H38_04430</name>
</gene>
<comment type="caution">
    <text evidence="6">The sequence shown here is derived from an EMBL/GenBank/DDBJ whole genome shotgun (WGS) entry which is preliminary data.</text>
</comment>
<reference evidence="6" key="1">
    <citation type="submission" date="2020-11" db="EMBL/GenBank/DDBJ databases">
        <authorList>
            <person name="Kim M.K."/>
        </authorList>
    </citation>
    <scope>NUCLEOTIDE SEQUENCE</scope>
    <source>
        <strain evidence="6">BT350</strain>
    </source>
</reference>
<evidence type="ECO:0000256" key="3">
    <source>
        <dbReference type="ARBA" id="ARBA00022764"/>
    </source>
</evidence>
<evidence type="ECO:0000259" key="5">
    <source>
        <dbReference type="SMART" id="SM00858"/>
    </source>
</evidence>
<keyword evidence="4" id="KW-1005">Bacterial flagellum biogenesis</keyword>